<proteinExistence type="predicted"/>
<dbReference type="PANTHER" id="PTHR11735:SF11">
    <property type="entry name" value="TRNA THREONYLCARBAMOYLADENOSINE BIOSYNTHESIS PROTEIN TSAB"/>
    <property type="match status" value="1"/>
</dbReference>
<dbReference type="STRING" id="1423735.FC15_GL000016"/>
<keyword evidence="2" id="KW-0378">Hydrolase</keyword>
<evidence type="ECO:0000313" key="2">
    <source>
        <dbReference type="EMBL" id="KRM13913.1"/>
    </source>
</evidence>
<dbReference type="GO" id="GO:0008233">
    <property type="term" value="F:peptidase activity"/>
    <property type="evidence" value="ECO:0007669"/>
    <property type="project" value="UniProtKB-KW"/>
</dbReference>
<dbReference type="CDD" id="cd24032">
    <property type="entry name" value="ASKHA_NBD_TsaB"/>
    <property type="match status" value="1"/>
</dbReference>
<dbReference type="AlphaFoldDB" id="A0A0R1WDY6"/>
<keyword evidence="3" id="KW-1185">Reference proteome</keyword>
<feature type="domain" description="Gcp-like" evidence="1">
    <location>
        <begin position="38"/>
        <end position="238"/>
    </location>
</feature>
<comment type="caution">
    <text evidence="2">The sequence shown here is derived from an EMBL/GenBank/DDBJ whole genome shotgun (WGS) entry which is preliminary data.</text>
</comment>
<evidence type="ECO:0000259" key="1">
    <source>
        <dbReference type="Pfam" id="PF00814"/>
    </source>
</evidence>
<dbReference type="SUPFAM" id="SSF53067">
    <property type="entry name" value="Actin-like ATPase domain"/>
    <property type="match status" value="1"/>
</dbReference>
<dbReference type="EMBL" id="AZFX01000001">
    <property type="protein sequence ID" value="KRM13913.1"/>
    <property type="molecule type" value="Genomic_DNA"/>
</dbReference>
<dbReference type="InterPro" id="IPR022496">
    <property type="entry name" value="T6A_TsaB"/>
</dbReference>
<dbReference type="OrthoDB" id="9784166at2"/>
<dbReference type="NCBIfam" id="TIGR03725">
    <property type="entry name" value="T6A_YeaZ"/>
    <property type="match status" value="1"/>
</dbReference>
<dbReference type="Gene3D" id="3.30.420.40">
    <property type="match status" value="2"/>
</dbReference>
<dbReference type="InterPro" id="IPR000905">
    <property type="entry name" value="Gcp-like_dom"/>
</dbReference>
<reference evidence="2 3" key="1">
    <citation type="journal article" date="2015" name="Genome Announc.">
        <title>Expanding the biotechnology potential of lactobacilli through comparative genomics of 213 strains and associated genera.</title>
        <authorList>
            <person name="Sun Z."/>
            <person name="Harris H.M."/>
            <person name="McCann A."/>
            <person name="Guo C."/>
            <person name="Argimon S."/>
            <person name="Zhang W."/>
            <person name="Yang X."/>
            <person name="Jeffery I.B."/>
            <person name="Cooney J.C."/>
            <person name="Kagawa T.F."/>
            <person name="Liu W."/>
            <person name="Song Y."/>
            <person name="Salvetti E."/>
            <person name="Wrobel A."/>
            <person name="Rasinkangas P."/>
            <person name="Parkhill J."/>
            <person name="Rea M.C."/>
            <person name="O'Sullivan O."/>
            <person name="Ritari J."/>
            <person name="Douillard F.P."/>
            <person name="Paul Ross R."/>
            <person name="Yang R."/>
            <person name="Briner A.E."/>
            <person name="Felis G.E."/>
            <person name="de Vos W.M."/>
            <person name="Barrangou R."/>
            <person name="Klaenhammer T.R."/>
            <person name="Caufield P.W."/>
            <person name="Cui Y."/>
            <person name="Zhang H."/>
            <person name="O'Toole P.W."/>
        </authorList>
    </citation>
    <scope>NUCLEOTIDE SEQUENCE [LARGE SCALE GENOMIC DNA]</scope>
    <source>
        <strain evidence="2 3">DSM 17758</strain>
    </source>
</reference>
<dbReference type="RefSeq" id="WP_083479005.1">
    <property type="nucleotide sequence ID" value="NZ_AZFX01000001.1"/>
</dbReference>
<protein>
    <submittedName>
        <fullName evidence="2">Peptidase M22 glycoprotease</fullName>
    </submittedName>
</protein>
<dbReference type="InterPro" id="IPR043129">
    <property type="entry name" value="ATPase_NBD"/>
</dbReference>
<organism evidence="2 3">
    <name type="scientific">Lapidilactobacillus concavus DSM 17758</name>
    <dbReference type="NCBI Taxonomy" id="1423735"/>
    <lineage>
        <taxon>Bacteria</taxon>
        <taxon>Bacillati</taxon>
        <taxon>Bacillota</taxon>
        <taxon>Bacilli</taxon>
        <taxon>Lactobacillales</taxon>
        <taxon>Lactobacillaceae</taxon>
        <taxon>Lapidilactobacillus</taxon>
    </lineage>
</organism>
<dbReference type="GO" id="GO:0005829">
    <property type="term" value="C:cytosol"/>
    <property type="evidence" value="ECO:0007669"/>
    <property type="project" value="TreeGrafter"/>
</dbReference>
<gene>
    <name evidence="2" type="ORF">FC15_GL000016</name>
</gene>
<evidence type="ECO:0000313" key="3">
    <source>
        <dbReference type="Proteomes" id="UP000051315"/>
    </source>
</evidence>
<keyword evidence="2" id="KW-0645">Protease</keyword>
<dbReference type="Proteomes" id="UP000051315">
    <property type="component" value="Unassembled WGS sequence"/>
</dbReference>
<accession>A0A0R1WDY6</accession>
<dbReference type="PATRIC" id="fig|1423735.3.peg.16"/>
<name>A0A0R1WDY6_9LACO</name>
<dbReference type="GO" id="GO:0002949">
    <property type="term" value="P:tRNA threonylcarbamoyladenosine modification"/>
    <property type="evidence" value="ECO:0007669"/>
    <property type="project" value="InterPro"/>
</dbReference>
<dbReference type="GO" id="GO:0006508">
    <property type="term" value="P:proteolysis"/>
    <property type="evidence" value="ECO:0007669"/>
    <property type="project" value="UniProtKB-KW"/>
</dbReference>
<dbReference type="Pfam" id="PF00814">
    <property type="entry name" value="TsaD"/>
    <property type="match status" value="1"/>
</dbReference>
<sequence length="254" mass="28101">MKEAFTLRTLAIDTSAIPLSVAIIEDGVPVASVMTARKKNHSVTLMPAVQEALGLAQLKVDELDRLIVAAGPGSYTGVRIAVTTAKTLAWTTGKPLYAVSSLAALTTSWAQSSGQMIVPLIDARRQHFFSGFYQWQSGEIKQLAPDDYLDRQLIVERIQSLASHHEKIVLSGDLTDEQQDFFAEQLKPTNVELTFAQGLQRMPIAAEFESLIQNRQPVADLDAFAPIYLRLTEAEVNWQAQHPNEVSEHYVEQV</sequence>
<dbReference type="PANTHER" id="PTHR11735">
    <property type="entry name" value="TRNA N6-ADENOSINE THREONYLCARBAMOYLTRANSFERASE"/>
    <property type="match status" value="1"/>
</dbReference>